<feature type="compositionally biased region" description="Polar residues" evidence="1">
    <location>
        <begin position="465"/>
        <end position="482"/>
    </location>
</feature>
<evidence type="ECO:0000313" key="2">
    <source>
        <dbReference type="EMBL" id="UQY43388.1"/>
    </source>
</evidence>
<feature type="compositionally biased region" description="Low complexity" evidence="1">
    <location>
        <begin position="490"/>
        <end position="512"/>
    </location>
</feature>
<evidence type="ECO:0000313" key="3">
    <source>
        <dbReference type="Proteomes" id="UP001056635"/>
    </source>
</evidence>
<evidence type="ECO:0000256" key="1">
    <source>
        <dbReference type="SAM" id="MobiDB-lite"/>
    </source>
</evidence>
<feature type="compositionally biased region" description="Polar residues" evidence="1">
    <location>
        <begin position="1"/>
        <end position="36"/>
    </location>
</feature>
<dbReference type="EMBL" id="CP082904">
    <property type="protein sequence ID" value="UQY43388.1"/>
    <property type="molecule type" value="Genomic_DNA"/>
</dbReference>
<dbReference type="Proteomes" id="UP001056635">
    <property type="component" value="Chromosome"/>
</dbReference>
<proteinExistence type="predicted"/>
<organism evidence="2 3">
    <name type="scientific">Mixta hanseatica</name>
    <dbReference type="NCBI Taxonomy" id="2872648"/>
    <lineage>
        <taxon>Bacteria</taxon>
        <taxon>Pseudomonadati</taxon>
        <taxon>Pseudomonadota</taxon>
        <taxon>Gammaproteobacteria</taxon>
        <taxon>Enterobacterales</taxon>
        <taxon>Erwiniaceae</taxon>
        <taxon>Mixta</taxon>
    </lineage>
</organism>
<name>A0ABY4R7Z6_9GAMM</name>
<reference evidence="2" key="1">
    <citation type="submission" date="2021-09" db="EMBL/GenBank/DDBJ databases">
        <title>First case of bloodstream infection caused by Mixta hanseatica sp. nov., a member of the Erwiniaceae family.</title>
        <authorList>
            <person name="Both A."/>
            <person name="Huang J."/>
            <person name="Wenzel P."/>
            <person name="Aepfelbacher M."/>
            <person name="Rohde H."/>
            <person name="Christner M."/>
            <person name="Hentschke M."/>
        </authorList>
    </citation>
    <scope>NUCLEOTIDE SEQUENCE</scope>
    <source>
        <strain evidence="2">X22927</strain>
    </source>
</reference>
<feature type="compositionally biased region" description="Low complexity" evidence="1">
    <location>
        <begin position="523"/>
        <end position="538"/>
    </location>
</feature>
<gene>
    <name evidence="2" type="ORF">K6958_16135</name>
</gene>
<accession>A0ABY4R7Z6</accession>
<protein>
    <recommendedName>
        <fullName evidence="4">Type III effector</fullName>
    </recommendedName>
</protein>
<feature type="region of interest" description="Disordered" evidence="1">
    <location>
        <begin position="414"/>
        <end position="542"/>
    </location>
</feature>
<evidence type="ECO:0008006" key="4">
    <source>
        <dbReference type="Google" id="ProtNLM"/>
    </source>
</evidence>
<feature type="compositionally biased region" description="Low complexity" evidence="1">
    <location>
        <begin position="37"/>
        <end position="52"/>
    </location>
</feature>
<feature type="compositionally biased region" description="Low complexity" evidence="1">
    <location>
        <begin position="425"/>
        <end position="460"/>
    </location>
</feature>
<keyword evidence="3" id="KW-1185">Reference proteome</keyword>
<feature type="region of interest" description="Disordered" evidence="1">
    <location>
        <begin position="1"/>
        <end position="56"/>
    </location>
</feature>
<dbReference type="RefSeq" id="WP_249892060.1">
    <property type="nucleotide sequence ID" value="NZ_CP082904.1"/>
</dbReference>
<sequence length="564" mass="57895">MTNGIQRQPTAPNFSRPINNQADAAGSSQTQGARSHSASGAGQAGNTAATGGVDAQRQKNIKDLQNLMKEYFTAGEGMEELRNSRATGLHEMGYDQHSARSVLTKGKNLDAATDAALSALGAVAFATSSFPSEALAKVANNYFGFPEGTLSAEAVNGAIGGGTAMVMKSFWDKVSANAQHDAKWMDADMDKLEPAMQETVKRREGLGHNMKLAILGGTGYNARNVITGTVATSVAGLSESQRYAANTATSTPLTVAAGALSGFVQNKANNLHGPEFLLGRTDWKERFKQLDDTKPMDQVVKGGAKRLADAAQGLVSPRQLTKGGMNILSGNMVAETMALGAGLAGVNSLRNMTRHAMEKETGNINAQQAVEQLVNLFGAAAAYAGQGVAGTIAGKPVATNDQAIDSFFDNHPTLDINSGRHRDNAGGNAAATGNAGNTAATANTGNAAATGNTGNTVAAGPARQDGTSAAGNNNAPADQTTDIPLRPLTQAAGSSSQAAASSSRADNASQQSLDSAFVARPGSASSQASFQSAISRASSPEELSAIQVQQKVAEASGEWPLKNQ</sequence>